<evidence type="ECO:0000313" key="3">
    <source>
        <dbReference type="EMBL" id="CAB4697182.1"/>
    </source>
</evidence>
<dbReference type="PANTHER" id="PTHR34580:SF3">
    <property type="entry name" value="PROTEIN PAFB"/>
    <property type="match status" value="1"/>
</dbReference>
<dbReference type="Pfam" id="PF13280">
    <property type="entry name" value="WYL"/>
    <property type="match status" value="1"/>
</dbReference>
<name>A0A6J6RJL0_9ZZZZ</name>
<gene>
    <name evidence="3" type="ORF">UFOPK2510_01072</name>
    <name evidence="4" type="ORF">UFOPK2718_00693</name>
    <name evidence="5" type="ORF">UFOPK2936_01031</name>
    <name evidence="6" type="ORF">UFOPK3174_00451</name>
    <name evidence="7" type="ORF">UFOPK3328_01077</name>
    <name evidence="8" type="ORF">UFOPK3779_01114</name>
    <name evidence="9" type="ORF">UFOPK3913_01116</name>
    <name evidence="2" type="ORF">UFOPK4107_01360</name>
</gene>
<evidence type="ECO:0000313" key="2">
    <source>
        <dbReference type="EMBL" id="CAB4344210.1"/>
    </source>
</evidence>
<evidence type="ECO:0000313" key="4">
    <source>
        <dbReference type="EMBL" id="CAB4723436.1"/>
    </source>
</evidence>
<sequence length="317" mass="35512">MSSRKTERLINLTIALLATKRYLTKSDIFRTIEGYAGSSESKERMFERDKDELRAIGIVIEVGGLDPFFDDEAGYRIRPEEYSLNLGALTGVEIALLSLAAEAWKGAALSASAQTALLKLHSLGIQSDFDAIPSMAPNLNIFFPSFGVIAQAIAARKEIDFLYIDKDLNRHMRRLHPFGVGNRGGRWYLVGLDVDKNEQRTFRLDRIDGDVVAVGLSEAFEVPPQFYLVDFLQTNIFEPVDSALVAIRHGKGHVLRRQATITETGEEFDRCQIPFSNLSQFVEVLLWHGNDVIVISPDSVRSQIILALERVVEAHYV</sequence>
<dbReference type="EMBL" id="CAFBOC010000012">
    <property type="protein sequence ID" value="CAB4980758.1"/>
    <property type="molecule type" value="Genomic_DNA"/>
</dbReference>
<proteinExistence type="predicted"/>
<dbReference type="InterPro" id="IPR051534">
    <property type="entry name" value="CBASS_pafABC_assoc_protein"/>
</dbReference>
<evidence type="ECO:0000313" key="5">
    <source>
        <dbReference type="EMBL" id="CAB4782476.1"/>
    </source>
</evidence>
<dbReference type="EMBL" id="CAEZYM010000005">
    <property type="protein sequence ID" value="CAB4723436.1"/>
    <property type="molecule type" value="Genomic_DNA"/>
</dbReference>
<dbReference type="EMBL" id="CAEZZW010000005">
    <property type="protein sequence ID" value="CAB4782476.1"/>
    <property type="molecule type" value="Genomic_DNA"/>
</dbReference>
<evidence type="ECO:0000313" key="6">
    <source>
        <dbReference type="EMBL" id="CAB4824508.1"/>
    </source>
</evidence>
<dbReference type="InterPro" id="IPR026881">
    <property type="entry name" value="WYL_dom"/>
</dbReference>
<dbReference type="EMBL" id="CAFBNH010000006">
    <property type="protein sequence ID" value="CAB4949734.1"/>
    <property type="molecule type" value="Genomic_DNA"/>
</dbReference>
<organism evidence="4">
    <name type="scientific">freshwater metagenome</name>
    <dbReference type="NCBI Taxonomy" id="449393"/>
    <lineage>
        <taxon>unclassified sequences</taxon>
        <taxon>metagenomes</taxon>
        <taxon>ecological metagenomes</taxon>
    </lineage>
</organism>
<accession>A0A6J6RJL0</accession>
<evidence type="ECO:0000313" key="7">
    <source>
        <dbReference type="EMBL" id="CAB4871345.1"/>
    </source>
</evidence>
<protein>
    <submittedName>
        <fullName evidence="4">Unannotated protein</fullName>
    </submittedName>
</protein>
<dbReference type="EMBL" id="CAFBLD010000007">
    <property type="protein sequence ID" value="CAB4871345.1"/>
    <property type="molecule type" value="Genomic_DNA"/>
</dbReference>
<dbReference type="PANTHER" id="PTHR34580">
    <property type="match status" value="1"/>
</dbReference>
<dbReference type="EMBL" id="CAESAE010000009">
    <property type="protein sequence ID" value="CAB4344210.1"/>
    <property type="molecule type" value="Genomic_DNA"/>
</dbReference>
<dbReference type="EMBL" id="CAEZXO010000006">
    <property type="protein sequence ID" value="CAB4697182.1"/>
    <property type="molecule type" value="Genomic_DNA"/>
</dbReference>
<dbReference type="AlphaFoldDB" id="A0A6J6RJL0"/>
<dbReference type="PROSITE" id="PS52050">
    <property type="entry name" value="WYL"/>
    <property type="match status" value="1"/>
</dbReference>
<evidence type="ECO:0000259" key="1">
    <source>
        <dbReference type="Pfam" id="PF13280"/>
    </source>
</evidence>
<reference evidence="4" key="1">
    <citation type="submission" date="2020-05" db="EMBL/GenBank/DDBJ databases">
        <authorList>
            <person name="Chiriac C."/>
            <person name="Salcher M."/>
            <person name="Ghai R."/>
            <person name="Kavagutti S V."/>
        </authorList>
    </citation>
    <scope>NUCLEOTIDE SEQUENCE</scope>
</reference>
<evidence type="ECO:0000313" key="8">
    <source>
        <dbReference type="EMBL" id="CAB4949734.1"/>
    </source>
</evidence>
<dbReference type="EMBL" id="CAFABH010000005">
    <property type="protein sequence ID" value="CAB4824508.1"/>
    <property type="molecule type" value="Genomic_DNA"/>
</dbReference>
<evidence type="ECO:0000313" key="9">
    <source>
        <dbReference type="EMBL" id="CAB4980758.1"/>
    </source>
</evidence>
<feature type="domain" description="WYL" evidence="1">
    <location>
        <begin position="146"/>
        <end position="208"/>
    </location>
</feature>